<dbReference type="InterPro" id="IPR050707">
    <property type="entry name" value="HTH_MetabolicPath_Reg"/>
</dbReference>
<protein>
    <submittedName>
        <fullName evidence="6">Transcriptional regulator KdgR</fullName>
    </submittedName>
</protein>
<dbReference type="PROSITE" id="PS51078">
    <property type="entry name" value="ICLR_ED"/>
    <property type="match status" value="1"/>
</dbReference>
<dbReference type="InterPro" id="IPR036390">
    <property type="entry name" value="WH_DNA-bd_sf"/>
</dbReference>
<evidence type="ECO:0000259" key="5">
    <source>
        <dbReference type="PROSITE" id="PS51078"/>
    </source>
</evidence>
<dbReference type="InterPro" id="IPR005471">
    <property type="entry name" value="Tscrpt_reg_IclR_N"/>
</dbReference>
<dbReference type="InterPro" id="IPR036388">
    <property type="entry name" value="WH-like_DNA-bd_sf"/>
</dbReference>
<name>A0A564W7V8_9FIRM</name>
<sequence>MENNGEIKVKSLQKALEILNCFTVKQPLGVTEISEKLGLYKSNVHNILVTFTTMEYLVQDPESGKFRLGPEVMTLSHAFRENLDITRIAVPVMREIANEVQELVYLAVPKGEDMLYLEAVSPENQRLVTKSVAGECSKMYCTGVGKAVLATMSEEDRKKHIPEKLEAFTEYTIIDQKELDEEIEKVQERGYAVDDMEVMFGVKCVGVALLNHEGEAEGALSISAPSLRMNEENIRRYAGILKSSAQKIQKLL</sequence>
<dbReference type="Gene3D" id="1.10.10.10">
    <property type="entry name" value="Winged helix-like DNA-binding domain superfamily/Winged helix DNA-binding domain"/>
    <property type="match status" value="1"/>
</dbReference>
<evidence type="ECO:0000256" key="2">
    <source>
        <dbReference type="ARBA" id="ARBA00023125"/>
    </source>
</evidence>
<dbReference type="Proteomes" id="UP000408482">
    <property type="component" value="Unassembled WGS sequence"/>
</dbReference>
<dbReference type="InterPro" id="IPR029016">
    <property type="entry name" value="GAF-like_dom_sf"/>
</dbReference>
<dbReference type="AlphaFoldDB" id="A0A564W7V8"/>
<dbReference type="GO" id="GO:0003677">
    <property type="term" value="F:DNA binding"/>
    <property type="evidence" value="ECO:0007669"/>
    <property type="project" value="UniProtKB-KW"/>
</dbReference>
<feature type="domain" description="HTH iclR-type" evidence="4">
    <location>
        <begin position="9"/>
        <end position="70"/>
    </location>
</feature>
<dbReference type="Gene3D" id="3.30.450.40">
    <property type="match status" value="1"/>
</dbReference>
<keyword evidence="1" id="KW-0805">Transcription regulation</keyword>
<dbReference type="SMART" id="SM00346">
    <property type="entry name" value="HTH_ICLR"/>
    <property type="match status" value="1"/>
</dbReference>
<proteinExistence type="predicted"/>
<dbReference type="Pfam" id="PF01614">
    <property type="entry name" value="IclR_C"/>
    <property type="match status" value="1"/>
</dbReference>
<evidence type="ECO:0000313" key="7">
    <source>
        <dbReference type="Proteomes" id="UP000408482"/>
    </source>
</evidence>
<reference evidence="6 7" key="1">
    <citation type="submission" date="2019-07" db="EMBL/GenBank/DDBJ databases">
        <authorList>
            <person name="Hibberd C M."/>
            <person name="Gehrig L. J."/>
            <person name="Chang H.-W."/>
            <person name="Venkatesh S."/>
        </authorList>
    </citation>
    <scope>NUCLEOTIDE SEQUENCE [LARGE SCALE GENOMIC DNA]</scope>
    <source>
        <strain evidence="6">Blautia_luti_SSTS_Bg7063</strain>
    </source>
</reference>
<evidence type="ECO:0000313" key="6">
    <source>
        <dbReference type="EMBL" id="VUX40668.1"/>
    </source>
</evidence>
<evidence type="ECO:0000256" key="1">
    <source>
        <dbReference type="ARBA" id="ARBA00023015"/>
    </source>
</evidence>
<gene>
    <name evidence="6" type="primary">kdgR</name>
    <name evidence="6" type="ORF">RSSSTS7063_01279</name>
</gene>
<dbReference type="RefSeq" id="WP_144095440.1">
    <property type="nucleotide sequence ID" value="NZ_CABHMX010000010.1"/>
</dbReference>
<dbReference type="GO" id="GO:0003700">
    <property type="term" value="F:DNA-binding transcription factor activity"/>
    <property type="evidence" value="ECO:0007669"/>
    <property type="project" value="TreeGrafter"/>
</dbReference>
<organism evidence="6 7">
    <name type="scientific">Blautia luti</name>
    <dbReference type="NCBI Taxonomy" id="89014"/>
    <lineage>
        <taxon>Bacteria</taxon>
        <taxon>Bacillati</taxon>
        <taxon>Bacillota</taxon>
        <taxon>Clostridia</taxon>
        <taxon>Lachnospirales</taxon>
        <taxon>Lachnospiraceae</taxon>
        <taxon>Blautia</taxon>
    </lineage>
</organism>
<keyword evidence="3" id="KW-0804">Transcription</keyword>
<evidence type="ECO:0000259" key="4">
    <source>
        <dbReference type="PROSITE" id="PS51077"/>
    </source>
</evidence>
<dbReference type="EMBL" id="CABHNW010000166">
    <property type="protein sequence ID" value="VUX40668.1"/>
    <property type="molecule type" value="Genomic_DNA"/>
</dbReference>
<accession>A0A564W7V8</accession>
<keyword evidence="2" id="KW-0238">DNA-binding</keyword>
<dbReference type="SUPFAM" id="SSF55781">
    <property type="entry name" value="GAF domain-like"/>
    <property type="match status" value="1"/>
</dbReference>
<dbReference type="PANTHER" id="PTHR30136">
    <property type="entry name" value="HELIX-TURN-HELIX TRANSCRIPTIONAL REGULATOR, ICLR FAMILY"/>
    <property type="match status" value="1"/>
</dbReference>
<dbReference type="GO" id="GO:0045892">
    <property type="term" value="P:negative regulation of DNA-templated transcription"/>
    <property type="evidence" value="ECO:0007669"/>
    <property type="project" value="TreeGrafter"/>
</dbReference>
<feature type="domain" description="IclR-ED" evidence="5">
    <location>
        <begin position="71"/>
        <end position="252"/>
    </location>
</feature>
<dbReference type="PROSITE" id="PS51077">
    <property type="entry name" value="HTH_ICLR"/>
    <property type="match status" value="1"/>
</dbReference>
<dbReference type="SUPFAM" id="SSF46785">
    <property type="entry name" value="Winged helix' DNA-binding domain"/>
    <property type="match status" value="1"/>
</dbReference>
<evidence type="ECO:0000256" key="3">
    <source>
        <dbReference type="ARBA" id="ARBA00023163"/>
    </source>
</evidence>
<dbReference type="InterPro" id="IPR014757">
    <property type="entry name" value="Tscrpt_reg_IclR_C"/>
</dbReference>
<keyword evidence="7" id="KW-1185">Reference proteome</keyword>
<dbReference type="Pfam" id="PF09339">
    <property type="entry name" value="HTH_IclR"/>
    <property type="match status" value="1"/>
</dbReference>
<dbReference type="PANTHER" id="PTHR30136:SF35">
    <property type="entry name" value="HTH-TYPE TRANSCRIPTIONAL REGULATOR RV1719"/>
    <property type="match status" value="1"/>
</dbReference>